<evidence type="ECO:0000313" key="10">
    <source>
        <dbReference type="EMBL" id="TDT67410.1"/>
    </source>
</evidence>
<evidence type="ECO:0000259" key="9">
    <source>
        <dbReference type="Pfam" id="PF12704"/>
    </source>
</evidence>
<comment type="caution">
    <text evidence="10">The sequence shown here is derived from an EMBL/GenBank/DDBJ whole genome shotgun (WGS) entry which is preliminary data.</text>
</comment>
<feature type="domain" description="ABC3 transporter permease C-terminal" evidence="8">
    <location>
        <begin position="282"/>
        <end position="395"/>
    </location>
</feature>
<dbReference type="GO" id="GO:0005886">
    <property type="term" value="C:plasma membrane"/>
    <property type="evidence" value="ECO:0007669"/>
    <property type="project" value="UniProtKB-SubCell"/>
</dbReference>
<evidence type="ECO:0000256" key="2">
    <source>
        <dbReference type="ARBA" id="ARBA00022475"/>
    </source>
</evidence>
<dbReference type="GO" id="GO:0022857">
    <property type="term" value="F:transmembrane transporter activity"/>
    <property type="evidence" value="ECO:0007669"/>
    <property type="project" value="TreeGrafter"/>
</dbReference>
<sequence length="402" mass="44904">MNIKEGIFSAFNTLRSNKMRSFLTMLGIIIGISSVIMISTIGKGFQEGIVKNLNEISKNNIDIRIEPNPDVQIKRKDMFTEEDIDYLKTINGVDSISLIKDAYVQIDLGEDKKWIQISGGNSDILRISSMKLLYGRNIFEIDNRLKRKVVIIDDLLAKKKFGKVDVIGEKIDFITDGRKETYIIIGVIENIMKKLSETIRDDIFMAVIPYRTLKKYHNIRESGYISIRVKDINEKARVGNEALKLLERVKKNKGIYKISKELSQALESFNKILSLAALFISAVAAISLFVGGIGVMNIMLVSVTERTREIGIRKAIGAKNKDILFQFLVEALILTIVGGILGLLIGYFGAQLIGKFIKIVPILSLNIFIIAISVSSIIGIVFGVVPAIKASKLNPIEALRHE</sequence>
<evidence type="ECO:0000256" key="7">
    <source>
        <dbReference type="SAM" id="Phobius"/>
    </source>
</evidence>
<comment type="similarity">
    <text evidence="6">Belongs to the ABC-4 integral membrane protein family.</text>
</comment>
<dbReference type="EMBL" id="SOBG01000010">
    <property type="protein sequence ID" value="TDT67410.1"/>
    <property type="molecule type" value="Genomic_DNA"/>
</dbReference>
<dbReference type="InterPro" id="IPR050250">
    <property type="entry name" value="Macrolide_Exporter_MacB"/>
</dbReference>
<keyword evidence="4 7" id="KW-1133">Transmembrane helix</keyword>
<organism evidence="10 11">
    <name type="scientific">Hypnocyclicus thermotrophus</name>
    <dbReference type="NCBI Taxonomy" id="1627895"/>
    <lineage>
        <taxon>Bacteria</taxon>
        <taxon>Fusobacteriati</taxon>
        <taxon>Fusobacteriota</taxon>
        <taxon>Fusobacteriia</taxon>
        <taxon>Fusobacteriales</taxon>
        <taxon>Fusobacteriaceae</taxon>
        <taxon>Hypnocyclicus</taxon>
    </lineage>
</organism>
<protein>
    <submittedName>
        <fullName evidence="10">ABC transport system permease protein</fullName>
    </submittedName>
</protein>
<feature type="transmembrane region" description="Helical" evidence="7">
    <location>
        <begin position="21"/>
        <end position="42"/>
    </location>
</feature>
<gene>
    <name evidence="10" type="ORF">EV215_1964</name>
</gene>
<proteinExistence type="inferred from homology"/>
<evidence type="ECO:0000256" key="5">
    <source>
        <dbReference type="ARBA" id="ARBA00023136"/>
    </source>
</evidence>
<keyword evidence="3 7" id="KW-0812">Transmembrane</keyword>
<keyword evidence="5 7" id="KW-0472">Membrane</keyword>
<dbReference type="PANTHER" id="PTHR30572:SF4">
    <property type="entry name" value="ABC TRANSPORTER PERMEASE YTRF"/>
    <property type="match status" value="1"/>
</dbReference>
<evidence type="ECO:0000313" key="11">
    <source>
        <dbReference type="Proteomes" id="UP000294678"/>
    </source>
</evidence>
<dbReference type="Proteomes" id="UP000294678">
    <property type="component" value="Unassembled WGS sequence"/>
</dbReference>
<feature type="domain" description="MacB-like periplasmic core" evidence="9">
    <location>
        <begin position="21"/>
        <end position="238"/>
    </location>
</feature>
<dbReference type="PANTHER" id="PTHR30572">
    <property type="entry name" value="MEMBRANE COMPONENT OF TRANSPORTER-RELATED"/>
    <property type="match status" value="1"/>
</dbReference>
<feature type="transmembrane region" description="Helical" evidence="7">
    <location>
        <begin position="362"/>
        <end position="385"/>
    </location>
</feature>
<reference evidence="10 11" key="1">
    <citation type="submission" date="2019-03" db="EMBL/GenBank/DDBJ databases">
        <title>Genomic Encyclopedia of Type Strains, Phase IV (KMG-IV): sequencing the most valuable type-strain genomes for metagenomic binning, comparative biology and taxonomic classification.</title>
        <authorList>
            <person name="Goeker M."/>
        </authorList>
    </citation>
    <scope>NUCLEOTIDE SEQUENCE [LARGE SCALE GENOMIC DNA]</scope>
    <source>
        <strain evidence="10 11">DSM 100055</strain>
    </source>
</reference>
<evidence type="ECO:0000256" key="1">
    <source>
        <dbReference type="ARBA" id="ARBA00004651"/>
    </source>
</evidence>
<comment type="subcellular location">
    <subcellularLocation>
        <location evidence="1">Cell membrane</location>
        <topology evidence="1">Multi-pass membrane protein</topology>
    </subcellularLocation>
</comment>
<feature type="transmembrane region" description="Helical" evidence="7">
    <location>
        <begin position="323"/>
        <end position="350"/>
    </location>
</feature>
<dbReference type="InterPro" id="IPR025857">
    <property type="entry name" value="MacB_PCD"/>
</dbReference>
<feature type="transmembrane region" description="Helical" evidence="7">
    <location>
        <begin position="272"/>
        <end position="302"/>
    </location>
</feature>
<dbReference type="RefSeq" id="WP_134113823.1">
    <property type="nucleotide sequence ID" value="NZ_SOBG01000010.1"/>
</dbReference>
<evidence type="ECO:0000256" key="3">
    <source>
        <dbReference type="ARBA" id="ARBA00022692"/>
    </source>
</evidence>
<dbReference type="Pfam" id="PF12704">
    <property type="entry name" value="MacB_PCD"/>
    <property type="match status" value="1"/>
</dbReference>
<evidence type="ECO:0000259" key="8">
    <source>
        <dbReference type="Pfam" id="PF02687"/>
    </source>
</evidence>
<dbReference type="AlphaFoldDB" id="A0AA46I575"/>
<name>A0AA46I575_9FUSO</name>
<evidence type="ECO:0000256" key="4">
    <source>
        <dbReference type="ARBA" id="ARBA00022989"/>
    </source>
</evidence>
<evidence type="ECO:0000256" key="6">
    <source>
        <dbReference type="ARBA" id="ARBA00038076"/>
    </source>
</evidence>
<dbReference type="Pfam" id="PF02687">
    <property type="entry name" value="FtsX"/>
    <property type="match status" value="1"/>
</dbReference>
<keyword evidence="11" id="KW-1185">Reference proteome</keyword>
<accession>A0AA46I575</accession>
<dbReference type="InterPro" id="IPR003838">
    <property type="entry name" value="ABC3_permease_C"/>
</dbReference>
<keyword evidence="2" id="KW-1003">Cell membrane</keyword>